<proteinExistence type="predicted"/>
<keyword evidence="2" id="KW-1185">Reference proteome</keyword>
<comment type="caution">
    <text evidence="1">The sequence shown here is derived from an EMBL/GenBank/DDBJ whole genome shotgun (WGS) entry which is preliminary data.</text>
</comment>
<dbReference type="AlphaFoldDB" id="A0AAD7K338"/>
<reference evidence="1" key="1">
    <citation type="submission" date="2023-03" db="EMBL/GenBank/DDBJ databases">
        <title>Massive genome expansion in bonnet fungi (Mycena s.s.) driven by repeated elements and novel gene families across ecological guilds.</title>
        <authorList>
            <consortium name="Lawrence Berkeley National Laboratory"/>
            <person name="Harder C.B."/>
            <person name="Miyauchi S."/>
            <person name="Viragh M."/>
            <person name="Kuo A."/>
            <person name="Thoen E."/>
            <person name="Andreopoulos B."/>
            <person name="Lu D."/>
            <person name="Skrede I."/>
            <person name="Drula E."/>
            <person name="Henrissat B."/>
            <person name="Morin E."/>
            <person name="Kohler A."/>
            <person name="Barry K."/>
            <person name="LaButti K."/>
            <person name="Morin E."/>
            <person name="Salamov A."/>
            <person name="Lipzen A."/>
            <person name="Mereny Z."/>
            <person name="Hegedus B."/>
            <person name="Baldrian P."/>
            <person name="Stursova M."/>
            <person name="Weitz H."/>
            <person name="Taylor A."/>
            <person name="Grigoriev I.V."/>
            <person name="Nagy L.G."/>
            <person name="Martin F."/>
            <person name="Kauserud H."/>
        </authorList>
    </citation>
    <scope>NUCLEOTIDE SEQUENCE</scope>
    <source>
        <strain evidence="1">CBHHK182m</strain>
    </source>
</reference>
<sequence>MEEGLVAKRDGCKYHDKDKVKLLLAVPRYADTLLSYTDDSDEEGAERMSVVVRSRAGWRKQMMKWQEELREEAVTRNPVAVYGSVRLRCRSLGPGGLWRRL</sequence>
<name>A0AAD7K338_9AGAR</name>
<organism evidence="1 2">
    <name type="scientific">Mycena metata</name>
    <dbReference type="NCBI Taxonomy" id="1033252"/>
    <lineage>
        <taxon>Eukaryota</taxon>
        <taxon>Fungi</taxon>
        <taxon>Dikarya</taxon>
        <taxon>Basidiomycota</taxon>
        <taxon>Agaricomycotina</taxon>
        <taxon>Agaricomycetes</taxon>
        <taxon>Agaricomycetidae</taxon>
        <taxon>Agaricales</taxon>
        <taxon>Marasmiineae</taxon>
        <taxon>Mycenaceae</taxon>
        <taxon>Mycena</taxon>
    </lineage>
</organism>
<protein>
    <submittedName>
        <fullName evidence="1">Uncharacterized protein</fullName>
    </submittedName>
</protein>
<dbReference type="EMBL" id="JARKIB010000009">
    <property type="protein sequence ID" value="KAJ7776178.1"/>
    <property type="molecule type" value="Genomic_DNA"/>
</dbReference>
<dbReference type="Proteomes" id="UP001215598">
    <property type="component" value="Unassembled WGS sequence"/>
</dbReference>
<evidence type="ECO:0000313" key="2">
    <source>
        <dbReference type="Proteomes" id="UP001215598"/>
    </source>
</evidence>
<accession>A0AAD7K338</accession>
<evidence type="ECO:0000313" key="1">
    <source>
        <dbReference type="EMBL" id="KAJ7776178.1"/>
    </source>
</evidence>
<gene>
    <name evidence="1" type="ORF">B0H16DRAFT_1449620</name>
</gene>